<gene>
    <name evidence="1" type="ORF">COCCADRAFT_82099</name>
</gene>
<feature type="non-terminal residue" evidence="1">
    <location>
        <position position="1"/>
    </location>
</feature>
<dbReference type="AlphaFoldDB" id="W6YMZ6"/>
<sequence length="52" mass="5847">AASLTNLINHRITTQTFPSHHITRPISAFTPQKSFDSPLVSLRTSWPTTRIT</sequence>
<dbReference type="RefSeq" id="XP_007706964.1">
    <property type="nucleotide sequence ID" value="XM_007708774.1"/>
</dbReference>
<evidence type="ECO:0000313" key="1">
    <source>
        <dbReference type="EMBL" id="EUC38873.1"/>
    </source>
</evidence>
<dbReference type="KEGG" id="bze:COCCADRAFT_82099"/>
<dbReference type="Proteomes" id="UP000053841">
    <property type="component" value="Unassembled WGS sequence"/>
</dbReference>
<protein>
    <submittedName>
        <fullName evidence="1">Uncharacterized protein</fullName>
    </submittedName>
</protein>
<dbReference type="EMBL" id="KI964540">
    <property type="protein sequence ID" value="EUC38873.1"/>
    <property type="molecule type" value="Genomic_DNA"/>
</dbReference>
<dbReference type="GeneID" id="19151305"/>
<evidence type="ECO:0000313" key="2">
    <source>
        <dbReference type="Proteomes" id="UP000053841"/>
    </source>
</evidence>
<accession>W6YMZ6</accession>
<reference evidence="1 2" key="1">
    <citation type="journal article" date="2013" name="PLoS Genet.">
        <title>Comparative genome structure, secondary metabolite, and effector coding capacity across Cochliobolus pathogens.</title>
        <authorList>
            <person name="Condon B.J."/>
            <person name="Leng Y."/>
            <person name="Wu D."/>
            <person name="Bushley K.E."/>
            <person name="Ohm R.A."/>
            <person name="Otillar R."/>
            <person name="Martin J."/>
            <person name="Schackwitz W."/>
            <person name="Grimwood J."/>
            <person name="MohdZainudin N."/>
            <person name="Xue C."/>
            <person name="Wang R."/>
            <person name="Manning V.A."/>
            <person name="Dhillon B."/>
            <person name="Tu Z.J."/>
            <person name="Steffenson B.J."/>
            <person name="Salamov A."/>
            <person name="Sun H."/>
            <person name="Lowry S."/>
            <person name="LaButti K."/>
            <person name="Han J."/>
            <person name="Copeland A."/>
            <person name="Lindquist E."/>
            <person name="Barry K."/>
            <person name="Schmutz J."/>
            <person name="Baker S.E."/>
            <person name="Ciuffetti L.M."/>
            <person name="Grigoriev I.V."/>
            <person name="Zhong S."/>
            <person name="Turgeon B.G."/>
        </authorList>
    </citation>
    <scope>NUCLEOTIDE SEQUENCE [LARGE SCALE GENOMIC DNA]</scope>
    <source>
        <strain evidence="1 2">26-R-13</strain>
    </source>
</reference>
<organism evidence="1 2">
    <name type="scientific">Cochliobolus carbonum (strain 26-R-13)</name>
    <name type="common">Maize leaf spot fungus</name>
    <name type="synonym">Bipolaris zeicola</name>
    <dbReference type="NCBI Taxonomy" id="930089"/>
    <lineage>
        <taxon>Eukaryota</taxon>
        <taxon>Fungi</taxon>
        <taxon>Dikarya</taxon>
        <taxon>Ascomycota</taxon>
        <taxon>Pezizomycotina</taxon>
        <taxon>Dothideomycetes</taxon>
        <taxon>Pleosporomycetidae</taxon>
        <taxon>Pleosporales</taxon>
        <taxon>Pleosporineae</taxon>
        <taxon>Pleosporaceae</taxon>
        <taxon>Bipolaris</taxon>
    </lineage>
</organism>
<keyword evidence="2" id="KW-1185">Reference proteome</keyword>
<proteinExistence type="predicted"/>
<dbReference type="HOGENOM" id="CLU_3092870_0_0_1"/>
<name>W6YMZ6_COCC2</name>